<proteinExistence type="predicted"/>
<keyword evidence="1" id="KW-0175">Coiled coil</keyword>
<accession>A0AAT9JA93</accession>
<name>A0AAT9JA93_9VIRU</name>
<evidence type="ECO:0000313" key="2">
    <source>
        <dbReference type="EMBL" id="DBA51842.1"/>
    </source>
</evidence>
<sequence length="335" mass="38951">MIEMVMLLILGNSEALVDMQLELDILTLEVEELQTKYDGIMVDRVALEIKLNELYRAFKQNEQEEDYDNSLAMKQAIQHRTLELKSEWRVSYNDLKDMVKLQDEVGEALDLKKTLLELEDKKMERLLKVNSNPERYNNISITLSKNCQTLIQYDLHTNCPTYRELFDAFDTTDPLVSGVMIEGENDVVRVDIMKKHWKFYDTNEFNLIMVDPDADFQRKSVNIEIQVTDFKTMALHGSDNQRGFQDNAYTVWKNFKTSADCKQIMVAPSMNLIEQAVEYAKNACNGELDIPTIVTPVKQTDFNRMSDWESSPALVYQNWLKNAMQNNKELRIGLD</sequence>
<organism evidence="2">
    <name type="scientific">Nitrosopumilaceae spindle-shaped virus</name>
    <dbReference type="NCBI Taxonomy" id="3065433"/>
    <lineage>
        <taxon>Viruses</taxon>
    </lineage>
</organism>
<feature type="coiled-coil region" evidence="1">
    <location>
        <begin position="16"/>
        <end position="64"/>
    </location>
</feature>
<dbReference type="EMBL" id="BK067785">
    <property type="protein sequence ID" value="DBA51842.1"/>
    <property type="molecule type" value="Genomic_DNA"/>
</dbReference>
<reference evidence="2" key="2">
    <citation type="submission" date="2024-03" db="EMBL/GenBank/DDBJ databases">
        <authorList>
            <person name="Ni Y."/>
            <person name="Xu T."/>
            <person name="Yan S."/>
            <person name="Chen L."/>
            <person name="Wang Y."/>
        </authorList>
    </citation>
    <scope>NUCLEOTIDE SEQUENCE</scope>
    <source>
        <strain evidence="2">NMJ1</strain>
    </source>
</reference>
<reference evidence="2" key="1">
    <citation type="journal article" date="2024" name="Environ. Microbiol. Rep.">
        <title>Hiding in plain sight: The discovery of complete genomes of 11 hypothetical spindle-shaped viruses that putatively infect mesophilic ammonia-oxidizing archaea.</title>
        <authorList>
            <person name="Ni Y."/>
            <person name="Xu T."/>
            <person name="Yan S."/>
            <person name="Chen L."/>
            <person name="Wang Y."/>
        </authorList>
    </citation>
    <scope>NUCLEOTIDE SEQUENCE</scope>
    <source>
        <strain evidence="2">NMJ1</strain>
    </source>
</reference>
<protein>
    <submittedName>
        <fullName evidence="2">ORF39</fullName>
    </submittedName>
</protein>
<evidence type="ECO:0000256" key="1">
    <source>
        <dbReference type="SAM" id="Coils"/>
    </source>
</evidence>